<dbReference type="Proteomes" id="UP000779507">
    <property type="component" value="Unassembled WGS sequence"/>
</dbReference>
<keyword evidence="2" id="KW-1185">Reference proteome</keyword>
<organism evidence="1 2">
    <name type="scientific">Hymenobacter caeli</name>
    <dbReference type="NCBI Taxonomy" id="2735894"/>
    <lineage>
        <taxon>Bacteria</taxon>
        <taxon>Pseudomonadati</taxon>
        <taxon>Bacteroidota</taxon>
        <taxon>Cytophagia</taxon>
        <taxon>Cytophagales</taxon>
        <taxon>Hymenobacteraceae</taxon>
        <taxon>Hymenobacter</taxon>
    </lineage>
</organism>
<dbReference type="RefSeq" id="WP_173808345.1">
    <property type="nucleotide sequence ID" value="NZ_JABSNP010000002.1"/>
</dbReference>
<name>A0ABX2FM09_9BACT</name>
<gene>
    <name evidence="1" type="ORF">HNP98_000366</name>
</gene>
<evidence type="ECO:0000313" key="2">
    <source>
        <dbReference type="Proteomes" id="UP000779507"/>
    </source>
</evidence>
<proteinExistence type="predicted"/>
<sequence length="145" mass="16617">MEAIEILKDKLVGQFISRFSAGDTWDLSIDGYWLMAQEIFSKDETLFNMWLQNDYHLYDSTVDKEDISKSAIVASILRREITDLKLDELCNLTLEFEGGAELVLLTSAAIVDWQWCLNKTGSIPYSDYLVACFWEGEIAVNENQD</sequence>
<comment type="caution">
    <text evidence="1">The sequence shown here is derived from an EMBL/GenBank/DDBJ whole genome shotgun (WGS) entry which is preliminary data.</text>
</comment>
<dbReference type="EMBL" id="JABSNP010000002">
    <property type="protein sequence ID" value="NRT17559.1"/>
    <property type="molecule type" value="Genomic_DNA"/>
</dbReference>
<reference evidence="1 2" key="1">
    <citation type="submission" date="2020-05" db="EMBL/GenBank/DDBJ databases">
        <title>Genomic Encyclopedia of Type Strains, Phase IV (KMG-V): Genome sequencing to study the core and pangenomes of soil and plant-associated prokaryotes.</title>
        <authorList>
            <person name="Whitman W."/>
        </authorList>
    </citation>
    <scope>NUCLEOTIDE SEQUENCE [LARGE SCALE GENOMIC DNA]</scope>
    <source>
        <strain evidence="1 2">9A</strain>
    </source>
</reference>
<protein>
    <submittedName>
        <fullName evidence="1">Uncharacterized protein</fullName>
    </submittedName>
</protein>
<accession>A0ABX2FM09</accession>
<evidence type="ECO:0000313" key="1">
    <source>
        <dbReference type="EMBL" id="NRT17559.1"/>
    </source>
</evidence>